<dbReference type="GO" id="GO:0005829">
    <property type="term" value="C:cytosol"/>
    <property type="evidence" value="ECO:0007669"/>
    <property type="project" value="TreeGrafter"/>
</dbReference>
<dbReference type="AlphaFoldDB" id="A0A2G9Y7Z9"/>
<dbReference type="PIRSF" id="PIRSF000414">
    <property type="entry name" value="AICARFT_IMPCHas"/>
    <property type="match status" value="1"/>
</dbReference>
<evidence type="ECO:0000256" key="8">
    <source>
        <dbReference type="HAMAP-Rule" id="MF_00139"/>
    </source>
</evidence>
<dbReference type="InterPro" id="IPR036914">
    <property type="entry name" value="MGS-like_dom_sf"/>
</dbReference>
<comment type="domain">
    <text evidence="8">The IMP cyclohydrolase activity resides in the N-terminal region.</text>
</comment>
<feature type="domain" description="MGS-like" evidence="9">
    <location>
        <begin position="1"/>
        <end position="135"/>
    </location>
</feature>
<organism evidence="10 11">
    <name type="scientific">Candidatus Roizmanbacteria bacterium CG23_combo_of_CG06-09_8_20_14_all_35_49</name>
    <dbReference type="NCBI Taxonomy" id="1974863"/>
    <lineage>
        <taxon>Bacteria</taxon>
        <taxon>Candidatus Roizmaniibacteriota</taxon>
    </lineage>
</organism>
<dbReference type="PANTHER" id="PTHR11692">
    <property type="entry name" value="BIFUNCTIONAL PURINE BIOSYNTHESIS PROTEIN PURH"/>
    <property type="match status" value="1"/>
</dbReference>
<comment type="catalytic activity">
    <reaction evidence="8">
        <text>IMP + H2O = 5-formamido-1-(5-phospho-D-ribosyl)imidazole-4-carboxamide</text>
        <dbReference type="Rhea" id="RHEA:18445"/>
        <dbReference type="ChEBI" id="CHEBI:15377"/>
        <dbReference type="ChEBI" id="CHEBI:58053"/>
        <dbReference type="ChEBI" id="CHEBI:58467"/>
        <dbReference type="EC" id="3.5.4.10"/>
    </reaction>
</comment>
<dbReference type="InterPro" id="IPR002695">
    <property type="entry name" value="PurH-like"/>
</dbReference>
<dbReference type="EC" id="3.5.4.10" evidence="8"/>
<evidence type="ECO:0000256" key="4">
    <source>
        <dbReference type="ARBA" id="ARBA00022679"/>
    </source>
</evidence>
<dbReference type="Pfam" id="PF01808">
    <property type="entry name" value="AICARFT_IMPCHas"/>
    <property type="match status" value="1"/>
</dbReference>
<dbReference type="SMART" id="SM00798">
    <property type="entry name" value="AICARFT_IMPCHas"/>
    <property type="match status" value="1"/>
</dbReference>
<protein>
    <recommendedName>
        <fullName evidence="8">Bifunctional purine biosynthesis protein PurH</fullName>
    </recommendedName>
    <domain>
        <recommendedName>
            <fullName evidence="8">Phosphoribosylaminoimidazolecarboxamide formyltransferase</fullName>
            <ecNumber evidence="8">2.1.2.3</ecNumber>
        </recommendedName>
        <alternativeName>
            <fullName evidence="8">AICAR transformylase</fullName>
        </alternativeName>
    </domain>
    <domain>
        <recommendedName>
            <fullName evidence="8">IMP cyclohydrolase</fullName>
            <ecNumber evidence="8">3.5.4.10</ecNumber>
        </recommendedName>
        <alternativeName>
            <fullName evidence="8">ATIC</fullName>
        </alternativeName>
        <alternativeName>
            <fullName evidence="8">IMP synthase</fullName>
        </alternativeName>
        <alternativeName>
            <fullName evidence="8">Inosinicase</fullName>
        </alternativeName>
    </domain>
</protein>
<dbReference type="Proteomes" id="UP000231025">
    <property type="component" value="Unassembled WGS sequence"/>
</dbReference>
<dbReference type="UniPathway" id="UPA00074">
    <property type="reaction ID" value="UER00133"/>
</dbReference>
<dbReference type="GO" id="GO:0003937">
    <property type="term" value="F:IMP cyclohydrolase activity"/>
    <property type="evidence" value="ECO:0007669"/>
    <property type="project" value="UniProtKB-UniRule"/>
</dbReference>
<reference evidence="10 11" key="1">
    <citation type="submission" date="2017-09" db="EMBL/GenBank/DDBJ databases">
        <title>Depth-based differentiation of microbial function through sediment-hosted aquifers and enrichment of novel symbionts in the deep terrestrial subsurface.</title>
        <authorList>
            <person name="Probst A.J."/>
            <person name="Ladd B."/>
            <person name="Jarett J.K."/>
            <person name="Geller-Mcgrath D.E."/>
            <person name="Sieber C.M."/>
            <person name="Emerson J.B."/>
            <person name="Anantharaman K."/>
            <person name="Thomas B.C."/>
            <person name="Malmstrom R."/>
            <person name="Stieglmeier M."/>
            <person name="Klingl A."/>
            <person name="Woyke T."/>
            <person name="Ryan C.M."/>
            <person name="Banfield J.F."/>
        </authorList>
    </citation>
    <scope>NUCLEOTIDE SEQUENCE [LARGE SCALE GENOMIC DNA]</scope>
    <source>
        <strain evidence="10">CG23_combo_of_CG06-09_8_20_14_all_35_49</strain>
    </source>
</reference>
<keyword evidence="6 8" id="KW-0378">Hydrolase</keyword>
<dbReference type="PROSITE" id="PS51855">
    <property type="entry name" value="MGS"/>
    <property type="match status" value="1"/>
</dbReference>
<dbReference type="CDD" id="cd01421">
    <property type="entry name" value="IMPCH"/>
    <property type="match status" value="1"/>
</dbReference>
<accession>A0A2G9Y7Z9</accession>
<name>A0A2G9Y7Z9_9BACT</name>
<evidence type="ECO:0000313" key="11">
    <source>
        <dbReference type="Proteomes" id="UP000231025"/>
    </source>
</evidence>
<evidence type="ECO:0000313" key="10">
    <source>
        <dbReference type="EMBL" id="PIP15379.1"/>
    </source>
</evidence>
<dbReference type="EC" id="2.1.2.3" evidence="8"/>
<dbReference type="HAMAP" id="MF_00139">
    <property type="entry name" value="PurH"/>
    <property type="match status" value="1"/>
</dbReference>
<dbReference type="FunFam" id="3.40.50.1380:FF:000001">
    <property type="entry name" value="Bifunctional purine biosynthesis protein PurH"/>
    <property type="match status" value="1"/>
</dbReference>
<dbReference type="InterPro" id="IPR011607">
    <property type="entry name" value="MGS-like_dom"/>
</dbReference>
<evidence type="ECO:0000256" key="3">
    <source>
        <dbReference type="ARBA" id="ARBA00007667"/>
    </source>
</evidence>
<keyword evidence="7 8" id="KW-0511">Multifunctional enzyme</keyword>
<comment type="pathway">
    <text evidence="1 8">Purine metabolism; IMP biosynthesis via de novo pathway; IMP from 5-formamido-1-(5-phospho-D-ribosyl)imidazole-4-carboxamide: step 1/1.</text>
</comment>
<dbReference type="NCBIfam" id="NF002049">
    <property type="entry name" value="PRK00881.1"/>
    <property type="match status" value="1"/>
</dbReference>
<dbReference type="Gene3D" id="3.40.50.1380">
    <property type="entry name" value="Methylglyoxal synthase-like domain"/>
    <property type="match status" value="1"/>
</dbReference>
<dbReference type="Gene3D" id="3.40.140.20">
    <property type="match status" value="2"/>
</dbReference>
<gene>
    <name evidence="8" type="primary">purH</name>
    <name evidence="10" type="ORF">COX47_00065</name>
</gene>
<dbReference type="SMART" id="SM00851">
    <property type="entry name" value="MGS"/>
    <property type="match status" value="1"/>
</dbReference>
<dbReference type="SUPFAM" id="SSF52335">
    <property type="entry name" value="Methylglyoxal synthase-like"/>
    <property type="match status" value="1"/>
</dbReference>
<dbReference type="Pfam" id="PF02142">
    <property type="entry name" value="MGS"/>
    <property type="match status" value="1"/>
</dbReference>
<keyword evidence="5 8" id="KW-0658">Purine biosynthesis</keyword>
<keyword evidence="4 8" id="KW-0808">Transferase</keyword>
<dbReference type="InterPro" id="IPR024051">
    <property type="entry name" value="AICAR_Tfase_dup_dom_sf"/>
</dbReference>
<dbReference type="GO" id="GO:0004643">
    <property type="term" value="F:phosphoribosylaminoimidazolecarboxamide formyltransferase activity"/>
    <property type="evidence" value="ECO:0007669"/>
    <property type="project" value="UniProtKB-UniRule"/>
</dbReference>
<evidence type="ECO:0000259" key="9">
    <source>
        <dbReference type="PROSITE" id="PS51855"/>
    </source>
</evidence>
<dbReference type="GO" id="GO:0006189">
    <property type="term" value="P:'de novo' IMP biosynthetic process"/>
    <property type="evidence" value="ECO:0007669"/>
    <property type="project" value="UniProtKB-UniRule"/>
</dbReference>
<evidence type="ECO:0000256" key="7">
    <source>
        <dbReference type="ARBA" id="ARBA00023268"/>
    </source>
</evidence>
<dbReference type="EMBL" id="PCRE01000001">
    <property type="protein sequence ID" value="PIP15379.1"/>
    <property type="molecule type" value="Genomic_DNA"/>
</dbReference>
<evidence type="ECO:0000256" key="1">
    <source>
        <dbReference type="ARBA" id="ARBA00004844"/>
    </source>
</evidence>
<comment type="similarity">
    <text evidence="3 8">Belongs to the PurH family.</text>
</comment>
<dbReference type="SUPFAM" id="SSF53927">
    <property type="entry name" value="Cytidine deaminase-like"/>
    <property type="match status" value="1"/>
</dbReference>
<evidence type="ECO:0000256" key="6">
    <source>
        <dbReference type="ARBA" id="ARBA00022801"/>
    </source>
</evidence>
<comment type="caution">
    <text evidence="10">The sequence shown here is derived from an EMBL/GenBank/DDBJ whole genome shotgun (WGS) entry which is preliminary data.</text>
</comment>
<sequence>MKYALISVFDKTNIVELAKELKKLKYQIISTGGTAKKLLENNINVIPIEKITGNPELFAGRMKTISFEIESGILFDRKNKNQVKEAKKFSIKPIDIVVCNLYPFEENNSIENIDVGGPTMVRAAAKNFQNVLVVTDPFDYQLIIDRLKTNSINDDLRKKLAAKAFSYLSYYDSQVAKFLSKENFPQYLTISGKLKTILRYGENPHQQAAFYLEPNNYSPLTQLDKVSGRELSLLNTTDINAGLESIRFFKEPAAVVIKHNSPCGIALGKTISQALERAIEADPQSAFGGNVVLNKNIDIAVAKIIARFKNQLKSNIDIIAAPGINKQILPFLISIRKTMGIYTFGLIDKYRPKMNVKWVNGGFIIQTSDENIEDSFKNWQIVTKLKPNKKQLEQMKVGWKFISRIRSNSVIVVDKDIPMTRGIGSGQTSRVRSTQIALEQAGKKAQGAILVSDSFFPFDDSVKLAAKYKIGAIIQQGCSVRDRDVIKTADQLKIPMVFTYRRAFWH</sequence>
<dbReference type="PANTHER" id="PTHR11692:SF0">
    <property type="entry name" value="BIFUNCTIONAL PURINE BIOSYNTHESIS PROTEIN ATIC"/>
    <property type="match status" value="1"/>
</dbReference>
<dbReference type="InterPro" id="IPR016193">
    <property type="entry name" value="Cytidine_deaminase-like"/>
</dbReference>
<proteinExistence type="inferred from homology"/>
<comment type="pathway">
    <text evidence="2 8">Purine metabolism; IMP biosynthesis via de novo pathway; 5-formamido-1-(5-phospho-D-ribosyl)imidazole-4-carboxamide from 5-amino-1-(5-phospho-D-ribosyl)imidazole-4-carboxamide (10-formyl THF route): step 1/1.</text>
</comment>
<comment type="catalytic activity">
    <reaction evidence="8">
        <text>(6R)-10-formyltetrahydrofolate + 5-amino-1-(5-phospho-beta-D-ribosyl)imidazole-4-carboxamide = 5-formamido-1-(5-phospho-D-ribosyl)imidazole-4-carboxamide + (6S)-5,6,7,8-tetrahydrofolate</text>
        <dbReference type="Rhea" id="RHEA:22192"/>
        <dbReference type="ChEBI" id="CHEBI:57453"/>
        <dbReference type="ChEBI" id="CHEBI:58467"/>
        <dbReference type="ChEBI" id="CHEBI:58475"/>
        <dbReference type="ChEBI" id="CHEBI:195366"/>
        <dbReference type="EC" id="2.1.2.3"/>
    </reaction>
</comment>
<evidence type="ECO:0000256" key="5">
    <source>
        <dbReference type="ARBA" id="ARBA00022755"/>
    </source>
</evidence>
<evidence type="ECO:0000256" key="2">
    <source>
        <dbReference type="ARBA" id="ARBA00004954"/>
    </source>
</evidence>